<feature type="compositionally biased region" description="Polar residues" evidence="1">
    <location>
        <begin position="239"/>
        <end position="250"/>
    </location>
</feature>
<dbReference type="RefSeq" id="WP_204661816.1">
    <property type="nucleotide sequence ID" value="NZ_CP056775.1"/>
</dbReference>
<evidence type="ECO:0000256" key="1">
    <source>
        <dbReference type="SAM" id="MobiDB-lite"/>
    </source>
</evidence>
<organism evidence="3 4">
    <name type="scientific">Dyadobacter sandarakinus</name>
    <dbReference type="NCBI Taxonomy" id="2747268"/>
    <lineage>
        <taxon>Bacteria</taxon>
        <taxon>Pseudomonadati</taxon>
        <taxon>Bacteroidota</taxon>
        <taxon>Cytophagia</taxon>
        <taxon>Cytophagales</taxon>
        <taxon>Spirosomataceae</taxon>
        <taxon>Dyadobacter</taxon>
    </lineage>
</organism>
<keyword evidence="4" id="KW-1185">Reference proteome</keyword>
<feature type="region of interest" description="Disordered" evidence="1">
    <location>
        <begin position="282"/>
        <end position="305"/>
    </location>
</feature>
<proteinExistence type="predicted"/>
<feature type="compositionally biased region" description="Basic and acidic residues" evidence="1">
    <location>
        <begin position="156"/>
        <end position="165"/>
    </location>
</feature>
<dbReference type="EMBL" id="CP056775">
    <property type="protein sequence ID" value="QRR00603.1"/>
    <property type="molecule type" value="Genomic_DNA"/>
</dbReference>
<evidence type="ECO:0000313" key="4">
    <source>
        <dbReference type="Proteomes" id="UP000612680"/>
    </source>
</evidence>
<feature type="domain" description="Novel toxin 15" evidence="2">
    <location>
        <begin position="1052"/>
        <end position="1189"/>
    </location>
</feature>
<evidence type="ECO:0000313" key="3">
    <source>
        <dbReference type="EMBL" id="QRR00603.1"/>
    </source>
</evidence>
<gene>
    <name evidence="3" type="ORF">HWI92_06625</name>
</gene>
<protein>
    <recommendedName>
        <fullName evidence="2">Novel toxin 15 domain-containing protein</fullName>
    </recommendedName>
</protein>
<feature type="region of interest" description="Disordered" evidence="1">
    <location>
        <begin position="57"/>
        <end position="190"/>
    </location>
</feature>
<name>A0ABX7I5Z8_9BACT</name>
<sequence>MAEKATLAAPKKAVRKPAKPFFAAVLHPKSGMRQPQIAAGLYDKAVLFPLKSIAELSRNRKPGTVAPTSKTGAPAPVNLKPTQPVRPARKILIGGSRPAAQVVPKPAQAGPADQKDAPVPATSAVKAPARPSEDPDFKALNRQVKQKAGTQKKHGLTADKLHEGKVGAVAPKGEKLAHAKGSVVEEMSETKVKPKIFDRNDFLRQFDKQIRDALPKSKGEMERFANTREPHEPAEIQSLKGSVTSGVKQAKNDATQPIAVAAAQTPQPGNVIAPEFKELKKEQPGAVPVVESTDRAAPKPRLEGEVSMEKEAAALDTQMQDGGVSQDQLQTSNEEAFMSAEKSKTSAQEKARQVPEVYRQAETPALEARKAEAEDRVSGQMTLMNKFRSGLFGGVDKQKHAVKSKNELMRERIRKQLEDIYDQTKSTVEAQLSALELAVTTRFVLDLALATQKFKNNVDRKIGDLGITDSISDFFTGSDSKQEVFDEEKTRFEADLRATINIIADKVEAGLKAAMQTIRDGRGRVATEVDKMNPEEQKIGKEIQGDIDEKFTALEGTVEQKQGELAESLAKKYVEGVSELNAIFEKIKEEHMGWLEKAAWAIKNVISTIAELKDMLLNVLAKAGSVIMSIIKHPIRFVKNLVSAVKLGLSNFKKNIWKHLKEGFFAWLLGSLPPGVEIPKDWELISIFKFAASILGLTWINIRSRAVKKIGEPMVRAMETTFDIFMVIIKEGLGGLWRLIKEKFNNLKAMVIDAVLDFLKERVIMAGVAWIIGLMNPAGAFIKACKAIYDIIKFFIERGKQILEFVNSVLDSIAEIVAGKIAPAAQRVEDSLAKAIPIAIGFLASLLGLGGLSEKVLAIIKKVQDPVNLAIDWILDKAIAFGKKLGVDKLEAKAKEGVNKGKEWAKDKVAQGKEKVAAAAGKFLGWLKIRKGFTDKTGESHTLYFEGHDEQADLMVASKPKPAKKLLKEIGATPDGKKVYNEILTLINKVGSLKLKITTVNEKEENDKVMKQISDLVACIGALFATVSIAGKTTEMTEVEVKFDVIYPTLTREYARQLKEQQLALNAMLISKWLVNRSVFENKGRIPDSTLRQQVNDDFRKKAEFRASMQKRGLKDEKEIDKLWKYSQAATHKIDQVAGGDHNVFTDVGVSSVNSHIGSQWKSRVALMVKAVGEVNPEVYGTQKMKVKLSTN</sequence>
<dbReference type="Proteomes" id="UP000612680">
    <property type="component" value="Chromosome"/>
</dbReference>
<feature type="compositionally biased region" description="Basic and acidic residues" evidence="1">
    <location>
        <begin position="292"/>
        <end position="305"/>
    </location>
</feature>
<dbReference type="InterPro" id="IPR028949">
    <property type="entry name" value="Ntox15"/>
</dbReference>
<accession>A0ABX7I5Z8</accession>
<reference evidence="3 4" key="1">
    <citation type="submission" date="2020-06" db="EMBL/GenBank/DDBJ databases">
        <title>Dyadobacter sandarakinus sp. nov., isolated from the soil of the Arctic Yellow River Station.</title>
        <authorList>
            <person name="Zhang Y."/>
            <person name="Peng F."/>
        </authorList>
    </citation>
    <scope>NUCLEOTIDE SEQUENCE [LARGE SCALE GENOMIC DNA]</scope>
    <source>
        <strain evidence="3 4">Q3-56</strain>
    </source>
</reference>
<evidence type="ECO:0000259" key="2">
    <source>
        <dbReference type="Pfam" id="PF15604"/>
    </source>
</evidence>
<feature type="compositionally biased region" description="Low complexity" evidence="1">
    <location>
        <begin position="98"/>
        <end position="112"/>
    </location>
</feature>
<dbReference type="Pfam" id="PF15604">
    <property type="entry name" value="Ntox15"/>
    <property type="match status" value="1"/>
</dbReference>
<feature type="compositionally biased region" description="Basic and acidic residues" evidence="1">
    <location>
        <begin position="214"/>
        <end position="234"/>
    </location>
</feature>
<feature type="region of interest" description="Disordered" evidence="1">
    <location>
        <begin position="214"/>
        <end position="250"/>
    </location>
</feature>